<reference evidence="10 11" key="1">
    <citation type="submission" date="2020-03" db="EMBL/GenBank/DDBJ databases">
        <title>Nocardioides sp. nov., isolated from fish.</title>
        <authorList>
            <person name="Hyun D.-W."/>
            <person name="Bae J.-W."/>
        </authorList>
    </citation>
    <scope>NUCLEOTIDE SEQUENCE [LARGE SCALE GENOMIC DNA]</scope>
    <source>
        <strain evidence="10 11">HDW12A</strain>
    </source>
</reference>
<evidence type="ECO:0000256" key="7">
    <source>
        <dbReference type="ARBA" id="ARBA00022989"/>
    </source>
</evidence>
<accession>A0A6G7YI44</accession>
<dbReference type="GO" id="GO:0005886">
    <property type="term" value="C:plasma membrane"/>
    <property type="evidence" value="ECO:0007669"/>
    <property type="project" value="UniProtKB-SubCell"/>
</dbReference>
<gene>
    <name evidence="9" type="primary">cobD</name>
    <name evidence="10" type="ORF">G7071_14485</name>
</gene>
<evidence type="ECO:0000256" key="6">
    <source>
        <dbReference type="ARBA" id="ARBA00022692"/>
    </source>
</evidence>
<dbReference type="KEGG" id="npi:G7071_14485"/>
<dbReference type="PANTHER" id="PTHR34308:SF1">
    <property type="entry name" value="COBALAMIN BIOSYNTHESIS PROTEIN CBIB"/>
    <property type="match status" value="1"/>
</dbReference>
<comment type="similarity">
    <text evidence="3 9">Belongs to the CobD/CbiB family.</text>
</comment>
<sequence length="314" mass="33049">MSRLGHRAIGVALGLLLQKALPEPPDRWHPVGWFGTAMQRVEAVTYADSRSAGVRHALAGVALGAVAGRATSSTVLAVGLCAAGRELRRAARLVEAPLLDGDLAGARAHLPSLVGRDPSRLDASAIAAAVVESLAENSVDAVIAPAAWGLLAGAPGVLAHRAINTMDAMVGHHDDRYENYGWASARLDDGANWIPARLFALLVMAAEPGRASAVRGAVRRDAHLHPSPNAGVAEAAVAAALGRELGGPLHYGERHEDRPRLGDGARPEAVDISRARELTSRVEWALIGALVLLWWTDRRLAPAHAGAMRTRRTT</sequence>
<comment type="pathway">
    <text evidence="2 9">Cofactor biosynthesis; adenosylcobalamin biosynthesis.</text>
</comment>
<dbReference type="Pfam" id="PF03186">
    <property type="entry name" value="CobD_Cbib"/>
    <property type="match status" value="1"/>
</dbReference>
<evidence type="ECO:0000313" key="10">
    <source>
        <dbReference type="EMBL" id="QIK76450.1"/>
    </source>
</evidence>
<dbReference type="InterPro" id="IPR004485">
    <property type="entry name" value="Cobalamin_biosynth_CobD/CbiB"/>
</dbReference>
<comment type="function">
    <text evidence="9">Converts cobyric acid to cobinamide by the addition of aminopropanol on the F carboxylic group.</text>
</comment>
<dbReference type="GO" id="GO:0048472">
    <property type="term" value="F:threonine-phosphate decarboxylase activity"/>
    <property type="evidence" value="ECO:0007669"/>
    <property type="project" value="InterPro"/>
</dbReference>
<comment type="subcellular location">
    <subcellularLocation>
        <location evidence="1 9">Cell membrane</location>
        <topology evidence="1 9">Multi-pass membrane protein</topology>
    </subcellularLocation>
</comment>
<dbReference type="AlphaFoldDB" id="A0A6G7YI44"/>
<protein>
    <recommendedName>
        <fullName evidence="9">Cobalamin biosynthesis protein CobD</fullName>
    </recommendedName>
</protein>
<dbReference type="PANTHER" id="PTHR34308">
    <property type="entry name" value="COBALAMIN BIOSYNTHESIS PROTEIN CBIB"/>
    <property type="match status" value="1"/>
</dbReference>
<evidence type="ECO:0000256" key="2">
    <source>
        <dbReference type="ARBA" id="ARBA00004953"/>
    </source>
</evidence>
<evidence type="ECO:0000256" key="1">
    <source>
        <dbReference type="ARBA" id="ARBA00004651"/>
    </source>
</evidence>
<evidence type="ECO:0000256" key="9">
    <source>
        <dbReference type="HAMAP-Rule" id="MF_00024"/>
    </source>
</evidence>
<keyword evidence="8 9" id="KW-0472">Membrane</keyword>
<evidence type="ECO:0000256" key="3">
    <source>
        <dbReference type="ARBA" id="ARBA00006263"/>
    </source>
</evidence>
<dbReference type="RefSeq" id="WP_166319899.1">
    <property type="nucleotide sequence ID" value="NZ_CP049866.1"/>
</dbReference>
<dbReference type="UniPathway" id="UPA00148"/>
<keyword evidence="7 9" id="KW-1133">Transmembrane helix</keyword>
<keyword evidence="11" id="KW-1185">Reference proteome</keyword>
<dbReference type="Proteomes" id="UP000502035">
    <property type="component" value="Chromosome"/>
</dbReference>
<proteinExistence type="inferred from homology"/>
<evidence type="ECO:0000256" key="4">
    <source>
        <dbReference type="ARBA" id="ARBA00022475"/>
    </source>
</evidence>
<keyword evidence="6 9" id="KW-0812">Transmembrane</keyword>
<keyword evidence="4 9" id="KW-1003">Cell membrane</keyword>
<organism evidence="10 11">
    <name type="scientific">Nocardioides piscis</name>
    <dbReference type="NCBI Taxonomy" id="2714938"/>
    <lineage>
        <taxon>Bacteria</taxon>
        <taxon>Bacillati</taxon>
        <taxon>Actinomycetota</taxon>
        <taxon>Actinomycetes</taxon>
        <taxon>Propionibacteriales</taxon>
        <taxon>Nocardioidaceae</taxon>
        <taxon>Nocardioides</taxon>
    </lineage>
</organism>
<dbReference type="GO" id="GO:0009236">
    <property type="term" value="P:cobalamin biosynthetic process"/>
    <property type="evidence" value="ECO:0007669"/>
    <property type="project" value="UniProtKB-UniRule"/>
</dbReference>
<name>A0A6G7YI44_9ACTN</name>
<evidence type="ECO:0000256" key="5">
    <source>
        <dbReference type="ARBA" id="ARBA00022573"/>
    </source>
</evidence>
<evidence type="ECO:0000313" key="11">
    <source>
        <dbReference type="Proteomes" id="UP000502035"/>
    </source>
</evidence>
<dbReference type="GO" id="GO:0015420">
    <property type="term" value="F:ABC-type vitamin B12 transporter activity"/>
    <property type="evidence" value="ECO:0007669"/>
    <property type="project" value="UniProtKB-UniRule"/>
</dbReference>
<dbReference type="EMBL" id="CP049866">
    <property type="protein sequence ID" value="QIK76450.1"/>
    <property type="molecule type" value="Genomic_DNA"/>
</dbReference>
<dbReference type="HAMAP" id="MF_00024">
    <property type="entry name" value="CobD_CbiB"/>
    <property type="match status" value="1"/>
</dbReference>
<keyword evidence="5 9" id="KW-0169">Cobalamin biosynthesis</keyword>
<evidence type="ECO:0000256" key="8">
    <source>
        <dbReference type="ARBA" id="ARBA00023136"/>
    </source>
</evidence>